<evidence type="ECO:0000313" key="4">
    <source>
        <dbReference type="Proteomes" id="UP000033540"/>
    </source>
</evidence>
<dbReference type="STRING" id="1403190.A0A0F0IQS1"/>
<dbReference type="OrthoDB" id="3800738at2759"/>
<organism evidence="3 4">
    <name type="scientific">Aspergillus parasiticus (strain ATCC 56775 / NRRL 5862 / SRRC 143 / SU-1)</name>
    <dbReference type="NCBI Taxonomy" id="1403190"/>
    <lineage>
        <taxon>Eukaryota</taxon>
        <taxon>Fungi</taxon>
        <taxon>Dikarya</taxon>
        <taxon>Ascomycota</taxon>
        <taxon>Pezizomycotina</taxon>
        <taxon>Eurotiomycetes</taxon>
        <taxon>Eurotiomycetidae</taxon>
        <taxon>Eurotiales</taxon>
        <taxon>Aspergillaceae</taxon>
        <taxon>Aspergillus</taxon>
        <taxon>Aspergillus subgen. Circumdati</taxon>
    </lineage>
</organism>
<dbReference type="AlphaFoldDB" id="A0A0F0IQS1"/>
<evidence type="ECO:0000313" key="3">
    <source>
        <dbReference type="EMBL" id="KJK68238.1"/>
    </source>
</evidence>
<gene>
    <name evidence="3" type="ORF">P875_00076206</name>
</gene>
<dbReference type="Pfam" id="PF12937">
    <property type="entry name" value="F-box-like"/>
    <property type="match status" value="1"/>
</dbReference>
<dbReference type="Gene3D" id="1.20.1280.50">
    <property type="match status" value="1"/>
</dbReference>
<feature type="domain" description="F-box" evidence="2">
    <location>
        <begin position="15"/>
        <end position="46"/>
    </location>
</feature>
<dbReference type="SUPFAM" id="SSF81383">
    <property type="entry name" value="F-box domain"/>
    <property type="match status" value="1"/>
</dbReference>
<dbReference type="Proteomes" id="UP000033540">
    <property type="component" value="Unassembled WGS sequence"/>
</dbReference>
<feature type="signal peptide" evidence="1">
    <location>
        <begin position="1"/>
        <end position="22"/>
    </location>
</feature>
<accession>A0A0F0IQS1</accession>
<reference evidence="3 4" key="1">
    <citation type="submission" date="2015-02" db="EMBL/GenBank/DDBJ databases">
        <title>Draft genome sequence of Aspergillus parasiticus SU-1.</title>
        <authorList>
            <person name="Yu J."/>
            <person name="Fedorova N."/>
            <person name="Yin Y."/>
            <person name="Losada L."/>
            <person name="Zafar N."/>
            <person name="Taujale R."/>
            <person name="Ehrlich K.C."/>
            <person name="Bhatnagar D."/>
            <person name="Cleveland T.E."/>
            <person name="Bennett J.W."/>
            <person name="Nierman W.C."/>
        </authorList>
    </citation>
    <scope>NUCLEOTIDE SEQUENCE [LARGE SCALE GENOMIC DNA]</scope>
    <source>
        <strain evidence="4">ATCC 56775 / NRRL 5862 / SRRC 143 / SU-1</strain>
    </source>
</reference>
<name>A0A0F0IQS1_ASPPU</name>
<dbReference type="EMBL" id="JZEE01000051">
    <property type="protein sequence ID" value="KJK68238.1"/>
    <property type="molecule type" value="Genomic_DNA"/>
</dbReference>
<feature type="chain" id="PRO_5005179647" description="F-box domain-containing protein" evidence="1">
    <location>
        <begin position="23"/>
        <end position="255"/>
    </location>
</feature>
<dbReference type="InterPro" id="IPR001810">
    <property type="entry name" value="F-box_dom"/>
</dbReference>
<evidence type="ECO:0000259" key="2">
    <source>
        <dbReference type="Pfam" id="PF12937"/>
    </source>
</evidence>
<dbReference type="InterPro" id="IPR036047">
    <property type="entry name" value="F-box-like_dom_sf"/>
</dbReference>
<proteinExistence type="predicted"/>
<sequence length="255" mass="29179">MATQTAQAIALSTFELLELILLQLDTQTLLTAQRTCQTWHRIIQDSVAIQKALFFIPMNSSSASTKVQNALLAKMFPGFFDSNSTLLAGVDMLQRPEKLEAYIRPEASWRRMLVQQPPIFRIGILVSCFAFSESYTFYELSTREDGLRMEELFEAFLFHRDVVGLDNPAANWWGNTDSPGWRKIEQLTGRTIETDLVISILAGSTCTDYDDDWESEDVILGVRIRGVYQKLNIQPCIPVKEARLNEWEYSGWYDD</sequence>
<protein>
    <recommendedName>
        <fullName evidence="2">F-box domain-containing protein</fullName>
    </recommendedName>
</protein>
<keyword evidence="1" id="KW-0732">Signal</keyword>
<evidence type="ECO:0000256" key="1">
    <source>
        <dbReference type="SAM" id="SignalP"/>
    </source>
</evidence>
<comment type="caution">
    <text evidence="3">The sequence shown here is derived from an EMBL/GenBank/DDBJ whole genome shotgun (WGS) entry which is preliminary data.</text>
</comment>